<sequence length="112" mass="13098">MFTANFIFTETNLDDEFFRLDALILQAAEDTDGYLGKENWVSQDGKKRNSIYYWDNMAALKQFSRHPSHIEAKKRYIEWYGGFHVVITEVVKSYGDDAFAHITPNARKRQTP</sequence>
<dbReference type="RefSeq" id="WP_099591695.1">
    <property type="nucleotide sequence ID" value="NZ_MDGM01000007.1"/>
</dbReference>
<protein>
    <submittedName>
        <fullName evidence="1">Antibiotic biosynthesis monooxygenase</fullName>
    </submittedName>
</protein>
<evidence type="ECO:0000313" key="1">
    <source>
        <dbReference type="EMBL" id="PIB25948.1"/>
    </source>
</evidence>
<dbReference type="EMBL" id="MDGM01000007">
    <property type="protein sequence ID" value="PIB25948.1"/>
    <property type="molecule type" value="Genomic_DNA"/>
</dbReference>
<dbReference type="Gene3D" id="3.30.70.100">
    <property type="match status" value="1"/>
</dbReference>
<gene>
    <name evidence="1" type="ORF">BFP76_13255</name>
</gene>
<keyword evidence="1" id="KW-0560">Oxidoreductase</keyword>
<dbReference type="GO" id="GO:0004497">
    <property type="term" value="F:monooxygenase activity"/>
    <property type="evidence" value="ECO:0007669"/>
    <property type="project" value="UniProtKB-KW"/>
</dbReference>
<proteinExistence type="predicted"/>
<dbReference type="OrthoDB" id="6064772at2"/>
<dbReference type="InterPro" id="IPR025444">
    <property type="entry name" value="Monooxy_af470"/>
</dbReference>
<evidence type="ECO:0000313" key="2">
    <source>
        <dbReference type="Proteomes" id="UP000231516"/>
    </source>
</evidence>
<comment type="caution">
    <text evidence="1">The sequence shown here is derived from an EMBL/GenBank/DDBJ whole genome shotgun (WGS) entry which is preliminary data.</text>
</comment>
<dbReference type="SUPFAM" id="SSF54909">
    <property type="entry name" value="Dimeric alpha+beta barrel"/>
    <property type="match status" value="1"/>
</dbReference>
<organism evidence="1 2">
    <name type="scientific">Paramylibacter kogurei</name>
    <dbReference type="NCBI Taxonomy" id="1889778"/>
    <lineage>
        <taxon>Bacteria</taxon>
        <taxon>Pseudomonadati</taxon>
        <taxon>Pseudomonadota</taxon>
        <taxon>Alphaproteobacteria</taxon>
        <taxon>Rhodobacterales</taxon>
        <taxon>Paracoccaceae</taxon>
        <taxon>Paramylibacter</taxon>
    </lineage>
</organism>
<reference evidence="1 2" key="1">
    <citation type="submission" date="2016-08" db="EMBL/GenBank/DDBJ databases">
        <title>Draft genome of Amylibacter sp. strain 4G11.</title>
        <authorList>
            <person name="Wong S.-K."/>
            <person name="Hamasaki K."/>
            <person name="Yoshizawa S."/>
        </authorList>
    </citation>
    <scope>NUCLEOTIDE SEQUENCE [LARGE SCALE GENOMIC DNA]</scope>
    <source>
        <strain evidence="1 2">4G11</strain>
    </source>
</reference>
<keyword evidence="1" id="KW-0503">Monooxygenase</keyword>
<name>A0A2G5K8T5_9RHOB</name>
<keyword evidence="2" id="KW-1185">Reference proteome</keyword>
<dbReference type="Pfam" id="PF13826">
    <property type="entry name" value="Monooxy_af470-like"/>
    <property type="match status" value="1"/>
</dbReference>
<accession>A0A2G5K8T5</accession>
<dbReference type="Proteomes" id="UP000231516">
    <property type="component" value="Unassembled WGS sequence"/>
</dbReference>
<dbReference type="InterPro" id="IPR011008">
    <property type="entry name" value="Dimeric_a/b-barrel"/>
</dbReference>
<dbReference type="AlphaFoldDB" id="A0A2G5K8T5"/>